<reference evidence="2 3" key="1">
    <citation type="submission" date="2019-08" db="EMBL/GenBank/DDBJ databases">
        <title>In-depth cultivation of the pig gut microbiome towards novel bacterial diversity and tailored functional studies.</title>
        <authorList>
            <person name="Wylensek D."/>
            <person name="Hitch T.C.A."/>
            <person name="Clavel T."/>
        </authorList>
    </citation>
    <scope>NUCLEOTIDE SEQUENCE [LARGE SCALE GENOMIC DNA]</scope>
    <source>
        <strain evidence="2 3">Oil+RF-744-WCA-WT-11</strain>
    </source>
</reference>
<gene>
    <name evidence="2" type="ORF">FYJ35_01960</name>
</gene>
<evidence type="ECO:0000313" key="2">
    <source>
        <dbReference type="EMBL" id="MSS13816.1"/>
    </source>
</evidence>
<dbReference type="EMBL" id="VULZ01000001">
    <property type="protein sequence ID" value="MSS13816.1"/>
    <property type="molecule type" value="Genomic_DNA"/>
</dbReference>
<sequence>MKDNKMSFETFVEMAKAGIKSYLPEAYREADVSVKEMQKLNESYLGMTVGREGQASVPNINLTGHYQEYLSGGDLEQILTRMAEQAQMEIPELKIGWLQDYEQVKRHLFIRVCDARENETFLSMSPHKETDGLAVSYHIAFEGLSGVQASTSITDKMLEMYGVTAEQLHADALENSERMFPAVYKSMAEVMMGIAPEMTVDADMMPPMGESPLMVLTNDQGVYGAGTLFYPGQMEEIAAHMESDFFILPSSVHEVLILPDDGQTDYRDLQIMVQQINEAEVASTDRLSDRVYHYDVSDHLLEKAETFEHRMEKKEQLHQKSAERTVLFGEEIPASKVQDRRSGDEDRKPERKSVLQRLNEKKEQIKEQPKKDTLNRHRGAALE</sequence>
<dbReference type="RefSeq" id="WP_154522334.1">
    <property type="nucleotide sequence ID" value="NZ_VULZ01000001.1"/>
</dbReference>
<feature type="region of interest" description="Disordered" evidence="1">
    <location>
        <begin position="315"/>
        <end position="383"/>
    </location>
</feature>
<dbReference type="Proteomes" id="UP000481852">
    <property type="component" value="Unassembled WGS sequence"/>
</dbReference>
<evidence type="ECO:0000313" key="3">
    <source>
        <dbReference type="Proteomes" id="UP000481852"/>
    </source>
</evidence>
<protein>
    <submittedName>
        <fullName evidence="2">Uncharacterized protein</fullName>
    </submittedName>
</protein>
<organism evidence="2 3">
    <name type="scientific">Porcincola intestinalis</name>
    <dbReference type="NCBI Taxonomy" id="2606632"/>
    <lineage>
        <taxon>Bacteria</taxon>
        <taxon>Bacillati</taxon>
        <taxon>Bacillota</taxon>
        <taxon>Clostridia</taxon>
        <taxon>Lachnospirales</taxon>
        <taxon>Lachnospiraceae</taxon>
        <taxon>Porcincola</taxon>
    </lineage>
</organism>
<keyword evidence="3" id="KW-1185">Reference proteome</keyword>
<feature type="compositionally biased region" description="Basic and acidic residues" evidence="1">
    <location>
        <begin position="337"/>
        <end position="375"/>
    </location>
</feature>
<dbReference type="Pfam" id="PF18941">
    <property type="entry name" value="DUF5688"/>
    <property type="match status" value="1"/>
</dbReference>
<dbReference type="AlphaFoldDB" id="A0A6L5X498"/>
<accession>A0A6L5X498</accession>
<evidence type="ECO:0000256" key="1">
    <source>
        <dbReference type="SAM" id="MobiDB-lite"/>
    </source>
</evidence>
<dbReference type="InterPro" id="IPR043743">
    <property type="entry name" value="DUF5688"/>
</dbReference>
<comment type="caution">
    <text evidence="2">The sequence shown here is derived from an EMBL/GenBank/DDBJ whole genome shotgun (WGS) entry which is preliminary data.</text>
</comment>
<proteinExistence type="predicted"/>
<name>A0A6L5X498_9FIRM</name>